<protein>
    <submittedName>
        <fullName evidence="8">Efflux RND transporter periplasmic adaptor subunit</fullName>
    </submittedName>
</protein>
<keyword evidence="2" id="KW-0813">Transport</keyword>
<dbReference type="PROSITE" id="PS51257">
    <property type="entry name" value="PROKAR_LIPOPROTEIN"/>
    <property type="match status" value="1"/>
</dbReference>
<dbReference type="PANTHER" id="PTHR30097:SF4">
    <property type="entry name" value="SLR6042 PROTEIN"/>
    <property type="match status" value="1"/>
</dbReference>
<keyword evidence="9" id="KW-1185">Reference proteome</keyword>
<dbReference type="GO" id="GO:0015679">
    <property type="term" value="P:plasma membrane copper ion transport"/>
    <property type="evidence" value="ECO:0007669"/>
    <property type="project" value="TreeGrafter"/>
</dbReference>
<comment type="caution">
    <text evidence="8">The sequence shown here is derived from an EMBL/GenBank/DDBJ whole genome shotgun (WGS) entry which is preliminary data.</text>
</comment>
<dbReference type="Gene3D" id="2.40.420.20">
    <property type="match status" value="1"/>
</dbReference>
<evidence type="ECO:0000313" key="9">
    <source>
        <dbReference type="Proteomes" id="UP000239590"/>
    </source>
</evidence>
<dbReference type="NCBIfam" id="TIGR01730">
    <property type="entry name" value="RND_mfp"/>
    <property type="match status" value="1"/>
</dbReference>
<dbReference type="Pfam" id="PF25967">
    <property type="entry name" value="RND-MFP_C"/>
    <property type="match status" value="1"/>
</dbReference>
<sequence>MKTNSFLALKWCLYGALLLSLGMTGCHSDSDKDTQTAEATPVDSNLLAGATIDTARLKPITNELQLTGKVTFNQDKVVKVFSLVGGRIENVKADLGAHVQKGQTLAVISSGDLADLHQEAIAAQGQLALAQKNMQVAEDMVQAGLSSQKDLVAARGQLSAAKGEVDRVNERRRIMGGSGASYIVKAPISGFIVEKTAASGMELRSDDPETLFTISNLDQVWVMANVYEADLSNINEGDEATITTIAYPDQVYKGRIDKVFNVLDPDSKTMKVRITLLNADFKLKPEMFANVIVSYPGQGERIAIPGNALVFDKSRNFVVVVNRQNQPVVREVTIFKTIGDTVYLNSGLQAGDRIVTKNQLLIYNALDN</sequence>
<feature type="signal peptide" evidence="4">
    <location>
        <begin position="1"/>
        <end position="28"/>
    </location>
</feature>
<evidence type="ECO:0000256" key="2">
    <source>
        <dbReference type="ARBA" id="ARBA00022448"/>
    </source>
</evidence>
<dbReference type="Gene3D" id="2.40.50.100">
    <property type="match status" value="1"/>
</dbReference>
<dbReference type="OrthoDB" id="9806939at2"/>
<evidence type="ECO:0000256" key="3">
    <source>
        <dbReference type="SAM" id="Coils"/>
    </source>
</evidence>
<accession>A0A2S7IG75</accession>
<dbReference type="Pfam" id="PF25954">
    <property type="entry name" value="Beta-barrel_RND_2"/>
    <property type="match status" value="1"/>
</dbReference>
<dbReference type="GO" id="GO:0016020">
    <property type="term" value="C:membrane"/>
    <property type="evidence" value="ECO:0007669"/>
    <property type="project" value="InterPro"/>
</dbReference>
<evidence type="ECO:0000259" key="5">
    <source>
        <dbReference type="Pfam" id="PF25954"/>
    </source>
</evidence>
<feature type="coiled-coil region" evidence="3">
    <location>
        <begin position="113"/>
        <end position="171"/>
    </location>
</feature>
<dbReference type="GO" id="GO:0060003">
    <property type="term" value="P:copper ion export"/>
    <property type="evidence" value="ECO:0007669"/>
    <property type="project" value="TreeGrafter"/>
</dbReference>
<dbReference type="InterPro" id="IPR058627">
    <property type="entry name" value="MdtA-like_C"/>
</dbReference>
<comment type="similarity">
    <text evidence="1">Belongs to the membrane fusion protein (MFP) (TC 8.A.1) family.</text>
</comment>
<evidence type="ECO:0000256" key="4">
    <source>
        <dbReference type="SAM" id="SignalP"/>
    </source>
</evidence>
<dbReference type="RefSeq" id="WP_104715529.1">
    <property type="nucleotide sequence ID" value="NZ_PTRA01000006.1"/>
</dbReference>
<reference evidence="9" key="1">
    <citation type="submission" date="2018-02" db="EMBL/GenBank/DDBJ databases">
        <title>Genome sequencing of Solimonas sp. HR-BB.</title>
        <authorList>
            <person name="Lee Y."/>
            <person name="Jeon C.O."/>
        </authorList>
    </citation>
    <scope>NUCLEOTIDE SEQUENCE [LARGE SCALE GENOMIC DNA]</scope>
    <source>
        <strain evidence="9">HR-U</strain>
    </source>
</reference>
<dbReference type="Proteomes" id="UP000239590">
    <property type="component" value="Unassembled WGS sequence"/>
</dbReference>
<dbReference type="InterPro" id="IPR051909">
    <property type="entry name" value="MFP_Cation_Efflux"/>
</dbReference>
<dbReference type="GO" id="GO:0022857">
    <property type="term" value="F:transmembrane transporter activity"/>
    <property type="evidence" value="ECO:0007669"/>
    <property type="project" value="InterPro"/>
</dbReference>
<feature type="domain" description="CzcB-like barrel-sandwich hybrid" evidence="7">
    <location>
        <begin position="77"/>
        <end position="216"/>
    </location>
</feature>
<dbReference type="InterPro" id="IPR058792">
    <property type="entry name" value="Beta-barrel_RND_2"/>
</dbReference>
<gene>
    <name evidence="8" type="ORF">C5O19_21895</name>
</gene>
<feature type="domain" description="Multidrug resistance protein MdtA-like C-terminal permuted SH3" evidence="6">
    <location>
        <begin position="302"/>
        <end position="357"/>
    </location>
</feature>
<dbReference type="GO" id="GO:0030313">
    <property type="term" value="C:cell envelope"/>
    <property type="evidence" value="ECO:0007669"/>
    <property type="project" value="TreeGrafter"/>
</dbReference>
<dbReference type="FunFam" id="2.40.30.170:FF:000010">
    <property type="entry name" value="Efflux RND transporter periplasmic adaptor subunit"/>
    <property type="match status" value="1"/>
</dbReference>
<evidence type="ECO:0000313" key="8">
    <source>
        <dbReference type="EMBL" id="PQA54405.1"/>
    </source>
</evidence>
<feature type="chain" id="PRO_5015671399" evidence="4">
    <location>
        <begin position="29"/>
        <end position="368"/>
    </location>
</feature>
<evidence type="ECO:0000259" key="7">
    <source>
        <dbReference type="Pfam" id="PF25973"/>
    </source>
</evidence>
<dbReference type="PANTHER" id="PTHR30097">
    <property type="entry name" value="CATION EFFLUX SYSTEM PROTEIN CUSB"/>
    <property type="match status" value="1"/>
</dbReference>
<dbReference type="Pfam" id="PF25973">
    <property type="entry name" value="BSH_CzcB"/>
    <property type="match status" value="1"/>
</dbReference>
<dbReference type="SUPFAM" id="SSF111369">
    <property type="entry name" value="HlyD-like secretion proteins"/>
    <property type="match status" value="1"/>
</dbReference>
<evidence type="ECO:0000259" key="6">
    <source>
        <dbReference type="Pfam" id="PF25967"/>
    </source>
</evidence>
<organism evidence="8 9">
    <name type="scientific">Siphonobacter curvatus</name>
    <dbReference type="NCBI Taxonomy" id="2094562"/>
    <lineage>
        <taxon>Bacteria</taxon>
        <taxon>Pseudomonadati</taxon>
        <taxon>Bacteroidota</taxon>
        <taxon>Cytophagia</taxon>
        <taxon>Cytophagales</taxon>
        <taxon>Cytophagaceae</taxon>
        <taxon>Siphonobacter</taxon>
    </lineage>
</organism>
<dbReference type="InterPro" id="IPR006143">
    <property type="entry name" value="RND_pump_MFP"/>
</dbReference>
<dbReference type="AlphaFoldDB" id="A0A2S7IG75"/>
<dbReference type="InterPro" id="IPR058647">
    <property type="entry name" value="BSH_CzcB-like"/>
</dbReference>
<dbReference type="Gene3D" id="2.40.30.170">
    <property type="match status" value="1"/>
</dbReference>
<proteinExistence type="inferred from homology"/>
<keyword evidence="4" id="KW-0732">Signal</keyword>
<keyword evidence="3" id="KW-0175">Coiled coil</keyword>
<name>A0A2S7IG75_9BACT</name>
<feature type="domain" description="CusB-like beta-barrel" evidence="5">
    <location>
        <begin position="219"/>
        <end position="293"/>
    </location>
</feature>
<dbReference type="EMBL" id="PTRA01000006">
    <property type="protein sequence ID" value="PQA54405.1"/>
    <property type="molecule type" value="Genomic_DNA"/>
</dbReference>
<evidence type="ECO:0000256" key="1">
    <source>
        <dbReference type="ARBA" id="ARBA00009477"/>
    </source>
</evidence>